<sequence length="155" mass="16703">MQGHEVFVSFFPLSEHPRAVGQKEFDPRASAVGEKRKDKEICTPREKKSKGLVEASPGQRSTRALVRAVASDKTPQGPPKIPSSFIEEAGVDLEIYSVDPSMLPDPNLARVVNVSISTTYLVVFATPTEQSEARKSLDLPSIEGDGATPPNAEAS</sequence>
<dbReference type="EMBL" id="JAAALK010000283">
    <property type="protein sequence ID" value="KAG8076496.1"/>
    <property type="molecule type" value="Genomic_DNA"/>
</dbReference>
<evidence type="ECO:0000313" key="2">
    <source>
        <dbReference type="EMBL" id="KAG8076496.1"/>
    </source>
</evidence>
<proteinExistence type="predicted"/>
<organism evidence="2 3">
    <name type="scientific">Zizania palustris</name>
    <name type="common">Northern wild rice</name>
    <dbReference type="NCBI Taxonomy" id="103762"/>
    <lineage>
        <taxon>Eukaryota</taxon>
        <taxon>Viridiplantae</taxon>
        <taxon>Streptophyta</taxon>
        <taxon>Embryophyta</taxon>
        <taxon>Tracheophyta</taxon>
        <taxon>Spermatophyta</taxon>
        <taxon>Magnoliopsida</taxon>
        <taxon>Liliopsida</taxon>
        <taxon>Poales</taxon>
        <taxon>Poaceae</taxon>
        <taxon>BOP clade</taxon>
        <taxon>Oryzoideae</taxon>
        <taxon>Oryzeae</taxon>
        <taxon>Zizaniinae</taxon>
        <taxon>Zizania</taxon>
    </lineage>
</organism>
<reference evidence="2" key="2">
    <citation type="submission" date="2021-02" db="EMBL/GenBank/DDBJ databases">
        <authorList>
            <person name="Kimball J.A."/>
            <person name="Haas M.W."/>
            <person name="Macchietto M."/>
            <person name="Kono T."/>
            <person name="Duquette J."/>
            <person name="Shao M."/>
        </authorList>
    </citation>
    <scope>NUCLEOTIDE SEQUENCE</scope>
    <source>
        <tissue evidence="2">Fresh leaf tissue</tissue>
    </source>
</reference>
<feature type="compositionally biased region" description="Basic and acidic residues" evidence="1">
    <location>
        <begin position="21"/>
        <end position="51"/>
    </location>
</feature>
<reference evidence="2" key="1">
    <citation type="journal article" date="2021" name="bioRxiv">
        <title>Whole Genome Assembly and Annotation of Northern Wild Rice, Zizania palustris L., Supports a Whole Genome Duplication in the Zizania Genus.</title>
        <authorList>
            <person name="Haas M."/>
            <person name="Kono T."/>
            <person name="Macchietto M."/>
            <person name="Millas R."/>
            <person name="McGilp L."/>
            <person name="Shao M."/>
            <person name="Duquette J."/>
            <person name="Hirsch C.N."/>
            <person name="Kimball J."/>
        </authorList>
    </citation>
    <scope>NUCLEOTIDE SEQUENCE</scope>
    <source>
        <tissue evidence="2">Fresh leaf tissue</tissue>
    </source>
</reference>
<comment type="caution">
    <text evidence="2">The sequence shown here is derived from an EMBL/GenBank/DDBJ whole genome shotgun (WGS) entry which is preliminary data.</text>
</comment>
<keyword evidence="3" id="KW-1185">Reference proteome</keyword>
<dbReference type="Proteomes" id="UP000729402">
    <property type="component" value="Unassembled WGS sequence"/>
</dbReference>
<evidence type="ECO:0000256" key="1">
    <source>
        <dbReference type="SAM" id="MobiDB-lite"/>
    </source>
</evidence>
<feature type="region of interest" description="Disordered" evidence="1">
    <location>
        <begin position="21"/>
        <end position="62"/>
    </location>
</feature>
<dbReference type="AlphaFoldDB" id="A0A8J5SHQ1"/>
<feature type="region of interest" description="Disordered" evidence="1">
    <location>
        <begin position="127"/>
        <end position="155"/>
    </location>
</feature>
<name>A0A8J5SHQ1_ZIZPA</name>
<accession>A0A8J5SHQ1</accession>
<evidence type="ECO:0000313" key="3">
    <source>
        <dbReference type="Proteomes" id="UP000729402"/>
    </source>
</evidence>
<protein>
    <submittedName>
        <fullName evidence="2">Uncharacterized protein</fullName>
    </submittedName>
</protein>
<gene>
    <name evidence="2" type="ORF">GUJ93_ZPchr0006g44472</name>
</gene>